<reference evidence="2" key="1">
    <citation type="journal article" date="2018" name="Genome Biol.">
        <title>SKESA: strategic k-mer extension for scrupulous assemblies.</title>
        <authorList>
            <person name="Souvorov A."/>
            <person name="Agarwala R."/>
            <person name="Lipman D.J."/>
        </authorList>
    </citation>
    <scope>NUCLEOTIDE SEQUENCE</scope>
    <source>
        <strain evidence="2">489-16</strain>
    </source>
</reference>
<feature type="compositionally biased region" description="Polar residues" evidence="1">
    <location>
        <begin position="70"/>
        <end position="80"/>
    </location>
</feature>
<gene>
    <name evidence="2" type="ORF">IFC14_002339</name>
</gene>
<comment type="caution">
    <text evidence="2">The sequence shown here is derived from an EMBL/GenBank/DDBJ whole genome shotgun (WGS) entry which is preliminary data.</text>
</comment>
<dbReference type="AlphaFoldDB" id="A0AAN5K3P1"/>
<proteinExistence type="predicted"/>
<feature type="region of interest" description="Disordered" evidence="1">
    <location>
        <begin position="70"/>
        <end position="92"/>
    </location>
</feature>
<name>A0AAN5K3P1_ECOLX</name>
<evidence type="ECO:0000313" key="3">
    <source>
        <dbReference type="Proteomes" id="UP000859822"/>
    </source>
</evidence>
<organism evidence="2 3">
    <name type="scientific">Escherichia coli</name>
    <dbReference type="NCBI Taxonomy" id="562"/>
    <lineage>
        <taxon>Bacteria</taxon>
        <taxon>Pseudomonadati</taxon>
        <taxon>Pseudomonadota</taxon>
        <taxon>Gammaproteobacteria</taxon>
        <taxon>Enterobacterales</taxon>
        <taxon>Enterobacteriaceae</taxon>
        <taxon>Escherichia</taxon>
    </lineage>
</organism>
<reference evidence="2" key="2">
    <citation type="submission" date="2020-09" db="EMBL/GenBank/DDBJ databases">
        <authorList>
            <consortium name="NCBI Pathogen Detection Project"/>
        </authorList>
    </citation>
    <scope>NUCLEOTIDE SEQUENCE</scope>
    <source>
        <strain evidence="2">489-16</strain>
    </source>
</reference>
<sequence length="92" mass="9808">MRLLLIEDEEKTSTYMSGFIASTPPGQEVMPIMGWVCRLCAPSLLCGDAFARSEGGINTFGLTFAMQANKTADNSPSDTESGADKIVREASA</sequence>
<accession>A0AAN5K3P1</accession>
<dbReference type="EMBL" id="DABUHV010000010">
    <property type="protein sequence ID" value="HAN4353895.1"/>
    <property type="molecule type" value="Genomic_DNA"/>
</dbReference>
<dbReference type="Proteomes" id="UP000859822">
    <property type="component" value="Unassembled WGS sequence"/>
</dbReference>
<evidence type="ECO:0000256" key="1">
    <source>
        <dbReference type="SAM" id="MobiDB-lite"/>
    </source>
</evidence>
<evidence type="ECO:0000313" key="2">
    <source>
        <dbReference type="EMBL" id="HAN4353895.1"/>
    </source>
</evidence>
<feature type="compositionally biased region" description="Basic and acidic residues" evidence="1">
    <location>
        <begin position="82"/>
        <end position="92"/>
    </location>
</feature>
<protein>
    <submittedName>
        <fullName evidence="2">Uncharacterized protein</fullName>
    </submittedName>
</protein>